<comment type="subcellular location">
    <subcellularLocation>
        <location evidence="1">Membrane</location>
        <topology evidence="1">Multi-pass membrane protein</topology>
    </subcellularLocation>
</comment>
<dbReference type="InterPro" id="IPR036259">
    <property type="entry name" value="MFS_trans_sf"/>
</dbReference>
<dbReference type="AlphaFoldDB" id="A0A167P1X5"/>
<dbReference type="VEuPathDB" id="FungiDB:PHYBLDRAFT_180317"/>
<keyword evidence="5 6" id="KW-0472">Membrane</keyword>
<dbReference type="Proteomes" id="UP000077315">
    <property type="component" value="Unassembled WGS sequence"/>
</dbReference>
<evidence type="ECO:0000256" key="2">
    <source>
        <dbReference type="ARBA" id="ARBA00010350"/>
    </source>
</evidence>
<dbReference type="GeneID" id="28999201"/>
<evidence type="ECO:0000256" key="5">
    <source>
        <dbReference type="ARBA" id="ARBA00023136"/>
    </source>
</evidence>
<name>A0A167P1X5_PHYB8</name>
<proteinExistence type="inferred from homology"/>
<dbReference type="InterPro" id="IPR006214">
    <property type="entry name" value="Bax_inhibitor_1-related"/>
</dbReference>
<accession>A0A167P1X5</accession>
<evidence type="ECO:0000256" key="4">
    <source>
        <dbReference type="ARBA" id="ARBA00022989"/>
    </source>
</evidence>
<organism evidence="7 8">
    <name type="scientific">Phycomyces blakesleeanus (strain ATCC 8743b / DSM 1359 / FGSC 10004 / NBRC 33097 / NRRL 1555)</name>
    <dbReference type="NCBI Taxonomy" id="763407"/>
    <lineage>
        <taxon>Eukaryota</taxon>
        <taxon>Fungi</taxon>
        <taxon>Fungi incertae sedis</taxon>
        <taxon>Mucoromycota</taxon>
        <taxon>Mucoromycotina</taxon>
        <taxon>Mucoromycetes</taxon>
        <taxon>Mucorales</taxon>
        <taxon>Phycomycetaceae</taxon>
        <taxon>Phycomyces</taxon>
    </lineage>
</organism>
<gene>
    <name evidence="7" type="ORF">PHYBLDRAFT_180317</name>
</gene>
<dbReference type="PANTHER" id="PTHR23291">
    <property type="entry name" value="BAX INHIBITOR-RELATED"/>
    <property type="match status" value="1"/>
</dbReference>
<dbReference type="RefSeq" id="XP_018295129.1">
    <property type="nucleotide sequence ID" value="XM_018438295.1"/>
</dbReference>
<dbReference type="SUPFAM" id="SSF103473">
    <property type="entry name" value="MFS general substrate transporter"/>
    <property type="match status" value="1"/>
</dbReference>
<dbReference type="OrthoDB" id="1277691at2759"/>
<dbReference type="PANTHER" id="PTHR23291:SF32">
    <property type="entry name" value="BAX INHIBITOR 1"/>
    <property type="match status" value="1"/>
</dbReference>
<feature type="transmembrane region" description="Helical" evidence="6">
    <location>
        <begin position="145"/>
        <end position="166"/>
    </location>
</feature>
<comment type="similarity">
    <text evidence="2 6">Belongs to the BI1 family.</text>
</comment>
<feature type="transmembrane region" description="Helical" evidence="6">
    <location>
        <begin position="26"/>
        <end position="43"/>
    </location>
</feature>
<evidence type="ECO:0000256" key="1">
    <source>
        <dbReference type="ARBA" id="ARBA00004141"/>
    </source>
</evidence>
<keyword evidence="4 6" id="KW-1133">Transmembrane helix</keyword>
<evidence type="ECO:0000313" key="7">
    <source>
        <dbReference type="EMBL" id="OAD77089.1"/>
    </source>
</evidence>
<feature type="transmembrane region" description="Helical" evidence="6">
    <location>
        <begin position="87"/>
        <end position="105"/>
    </location>
</feature>
<keyword evidence="3 6" id="KW-0812">Transmembrane</keyword>
<evidence type="ECO:0000256" key="6">
    <source>
        <dbReference type="RuleBase" id="RU004379"/>
    </source>
</evidence>
<dbReference type="Pfam" id="PF01027">
    <property type="entry name" value="Bax1-I"/>
    <property type="match status" value="1"/>
</dbReference>
<keyword evidence="8" id="KW-1185">Reference proteome</keyword>
<protein>
    <submittedName>
        <fullName evidence="7">Uncharacterized protein</fullName>
    </submittedName>
</protein>
<feature type="transmembrane region" description="Helical" evidence="6">
    <location>
        <begin position="117"/>
        <end position="138"/>
    </location>
</feature>
<dbReference type="EMBL" id="KV440975">
    <property type="protein sequence ID" value="OAD77089.1"/>
    <property type="molecule type" value="Genomic_DNA"/>
</dbReference>
<feature type="transmembrane region" description="Helical" evidence="6">
    <location>
        <begin position="55"/>
        <end position="75"/>
    </location>
</feature>
<feature type="transmembrane region" description="Helical" evidence="6">
    <location>
        <begin position="172"/>
        <end position="191"/>
    </location>
</feature>
<reference evidence="8" key="1">
    <citation type="submission" date="2015-06" db="EMBL/GenBank/DDBJ databases">
        <title>Expansion of signal transduction pathways in fungi by whole-genome duplication.</title>
        <authorList>
            <consortium name="DOE Joint Genome Institute"/>
            <person name="Corrochano L.M."/>
            <person name="Kuo A."/>
            <person name="Marcet-Houben M."/>
            <person name="Polaino S."/>
            <person name="Salamov A."/>
            <person name="Villalobos J.M."/>
            <person name="Alvarez M.I."/>
            <person name="Avalos J."/>
            <person name="Benito E.P."/>
            <person name="Benoit I."/>
            <person name="Burger G."/>
            <person name="Camino L.P."/>
            <person name="Canovas D."/>
            <person name="Cerda-Olmedo E."/>
            <person name="Cheng J.-F."/>
            <person name="Dominguez A."/>
            <person name="Elias M."/>
            <person name="Eslava A.P."/>
            <person name="Glaser F."/>
            <person name="Grimwood J."/>
            <person name="Gutierrez G."/>
            <person name="Heitman J."/>
            <person name="Henrissat B."/>
            <person name="Iturriaga E.A."/>
            <person name="Lang B.F."/>
            <person name="Lavin J.L."/>
            <person name="Lee S."/>
            <person name="Li W."/>
            <person name="Lindquist E."/>
            <person name="Lopez-Garcia S."/>
            <person name="Luque E.M."/>
            <person name="Marcos A.T."/>
            <person name="Martin J."/>
            <person name="McCluskey K."/>
            <person name="Medina H.R."/>
            <person name="Miralles-Duran A."/>
            <person name="Miyazaki A."/>
            <person name="Munoz-Torres E."/>
            <person name="Oguiza J.A."/>
            <person name="Ohm R."/>
            <person name="Olmedo M."/>
            <person name="Orejas M."/>
            <person name="Ortiz-Castellanos L."/>
            <person name="Pisabarro A.G."/>
            <person name="Rodriguez-Romero J."/>
            <person name="Ruiz-Herrera J."/>
            <person name="Ruiz-Vazquez R."/>
            <person name="Sanz C."/>
            <person name="Schackwitz W."/>
            <person name="Schmutz J."/>
            <person name="Shahriari M."/>
            <person name="Shelest E."/>
            <person name="Silva-Franco F."/>
            <person name="Soanes D."/>
            <person name="Syed K."/>
            <person name="Tagua V.G."/>
            <person name="Talbot N.J."/>
            <person name="Thon M."/>
            <person name="De vries R.P."/>
            <person name="Wiebenga A."/>
            <person name="Yadav J.S."/>
            <person name="Braun E.L."/>
            <person name="Baker S."/>
            <person name="Garre V."/>
            <person name="Horwitz B."/>
            <person name="Torres-Martinez S."/>
            <person name="Idnurm A."/>
            <person name="Herrera-Estrella A."/>
            <person name="Gabaldon T."/>
            <person name="Grigoriev I.V."/>
        </authorList>
    </citation>
    <scope>NUCLEOTIDE SEQUENCE [LARGE SCALE GENOMIC DNA]</scope>
    <source>
        <strain evidence="8">NRRL 1555(-)</strain>
    </source>
</reference>
<dbReference type="GO" id="GO:0016020">
    <property type="term" value="C:membrane"/>
    <property type="evidence" value="ECO:0007669"/>
    <property type="project" value="UniProtKB-SubCell"/>
</dbReference>
<dbReference type="InParanoid" id="A0A167P1X5"/>
<sequence>MNPESSKHQQNFSSETTITRPVRHHLLRVYLTIAGMLAIAAYGSHMSVMGMGDSALISMSNSPLSIGVVLGSVFGIRHPSTNNIVRWMLLGAYALFSGLSLSSLIDIFTEWDPSGGLLTAALSSAIFIFFGFSASALFAERRSMIYVGGAAAGLLGVVFWTSLANLFFGNSLVFSVELYLGLIAFCGYVMYDTQMIVEHASAGNFNIPLHALELFMDLFALFTRIAAILADKEKDKKKDKKRKQESFDR</sequence>
<evidence type="ECO:0000313" key="8">
    <source>
        <dbReference type="Proteomes" id="UP000077315"/>
    </source>
</evidence>
<evidence type="ECO:0000256" key="3">
    <source>
        <dbReference type="ARBA" id="ARBA00022692"/>
    </source>
</evidence>
<dbReference type="STRING" id="763407.A0A167P1X5"/>